<protein>
    <submittedName>
        <fullName evidence="1">Uncharacterized protein</fullName>
    </submittedName>
</protein>
<dbReference type="Proteomes" id="UP001159363">
    <property type="component" value="Chromosome 3"/>
</dbReference>
<comment type="caution">
    <text evidence="1">The sequence shown here is derived from an EMBL/GenBank/DDBJ whole genome shotgun (WGS) entry which is preliminary data.</text>
</comment>
<sequence>MGFRTPVTDACLIYISLCTFHSRRHILKEEPPGIIKFLFDCQKNLVSPKVPDQIVHYSSQLNTNNCTIVQVKLFTWKEHEYKKVSNKIQSAGYMLVGFGEDRGGGQNRNFAMITVTYCFLYQVAPGNVKSMELIFPFRWHFFDLQTGFLIQVIYNPTQYQKVFQKFGKGVQLGEDFDVTNWKEYTRQNSKLPARWHFKFASAKI</sequence>
<organism evidence="1 2">
    <name type="scientific">Dryococelus australis</name>
    <dbReference type="NCBI Taxonomy" id="614101"/>
    <lineage>
        <taxon>Eukaryota</taxon>
        <taxon>Metazoa</taxon>
        <taxon>Ecdysozoa</taxon>
        <taxon>Arthropoda</taxon>
        <taxon>Hexapoda</taxon>
        <taxon>Insecta</taxon>
        <taxon>Pterygota</taxon>
        <taxon>Neoptera</taxon>
        <taxon>Polyneoptera</taxon>
        <taxon>Phasmatodea</taxon>
        <taxon>Verophasmatodea</taxon>
        <taxon>Anareolatae</taxon>
        <taxon>Phasmatidae</taxon>
        <taxon>Eurycanthinae</taxon>
        <taxon>Dryococelus</taxon>
    </lineage>
</organism>
<proteinExistence type="predicted"/>
<keyword evidence="2" id="KW-1185">Reference proteome</keyword>
<reference evidence="1 2" key="1">
    <citation type="submission" date="2023-02" db="EMBL/GenBank/DDBJ databases">
        <title>LHISI_Scaffold_Assembly.</title>
        <authorList>
            <person name="Stuart O.P."/>
            <person name="Cleave R."/>
            <person name="Magrath M.J.L."/>
            <person name="Mikheyev A.S."/>
        </authorList>
    </citation>
    <scope>NUCLEOTIDE SEQUENCE [LARGE SCALE GENOMIC DNA]</scope>
    <source>
        <strain evidence="1">Daus_M_001</strain>
        <tissue evidence="1">Leg muscle</tissue>
    </source>
</reference>
<evidence type="ECO:0000313" key="1">
    <source>
        <dbReference type="EMBL" id="KAJ8890813.1"/>
    </source>
</evidence>
<accession>A0ABQ9I4D7</accession>
<gene>
    <name evidence="1" type="ORF">PR048_010322</name>
</gene>
<dbReference type="EMBL" id="JARBHB010000003">
    <property type="protein sequence ID" value="KAJ8890813.1"/>
    <property type="molecule type" value="Genomic_DNA"/>
</dbReference>
<name>A0ABQ9I4D7_9NEOP</name>
<evidence type="ECO:0000313" key="2">
    <source>
        <dbReference type="Proteomes" id="UP001159363"/>
    </source>
</evidence>
<feature type="non-terminal residue" evidence="1">
    <location>
        <position position="204"/>
    </location>
</feature>